<dbReference type="Gene3D" id="2.60.120.10">
    <property type="entry name" value="Jelly Rolls"/>
    <property type="match status" value="1"/>
</dbReference>
<dbReference type="CDD" id="cd20292">
    <property type="entry name" value="cupin_QdtA-like"/>
    <property type="match status" value="1"/>
</dbReference>
<evidence type="ECO:0000313" key="2">
    <source>
        <dbReference type="EMBL" id="QHT66078.1"/>
    </source>
</evidence>
<dbReference type="RefSeq" id="WP_162442151.1">
    <property type="nucleotide sequence ID" value="NZ_CP048222.1"/>
</dbReference>
<dbReference type="EMBL" id="CP048222">
    <property type="protein sequence ID" value="QHT66078.1"/>
    <property type="molecule type" value="Genomic_DNA"/>
</dbReference>
<dbReference type="InterPro" id="IPR011051">
    <property type="entry name" value="RmlC_Cupin_sf"/>
</dbReference>
<proteinExistence type="predicted"/>
<dbReference type="InterPro" id="IPR014710">
    <property type="entry name" value="RmlC-like_jellyroll"/>
</dbReference>
<reference evidence="2 3" key="1">
    <citation type="submission" date="2020-01" db="EMBL/GenBank/DDBJ databases">
        <authorList>
            <person name="Kim M.K."/>
        </authorList>
    </citation>
    <scope>NUCLEOTIDE SEQUENCE [LARGE SCALE GENOMIC DNA]</scope>
    <source>
        <strain evidence="2 3">172606-1</strain>
    </source>
</reference>
<protein>
    <submittedName>
        <fullName evidence="2">WxcM-like domain-containing protein</fullName>
    </submittedName>
</protein>
<gene>
    <name evidence="2" type="ORF">GXP67_05050</name>
</gene>
<dbReference type="KEGG" id="rhoz:GXP67_05050"/>
<evidence type="ECO:0000259" key="1">
    <source>
        <dbReference type="Pfam" id="PF05523"/>
    </source>
</evidence>
<dbReference type="AlphaFoldDB" id="A0A6C0GDR2"/>
<dbReference type="Pfam" id="PF05523">
    <property type="entry name" value="FdtA"/>
    <property type="match status" value="1"/>
</dbReference>
<evidence type="ECO:0000313" key="3">
    <source>
        <dbReference type="Proteomes" id="UP000480178"/>
    </source>
</evidence>
<dbReference type="InterPro" id="IPR008894">
    <property type="entry name" value="QdtA_cupin_dom"/>
</dbReference>
<sequence>MEKPYVITFPKLGDSNVGYISVAELEKSVPFEVKRIFWTYFTPENIIRGRHAHYHTQHVLIAVNGQITITAEMPGGDIHRFVLSTPEQGLYIPPCVWPTMQYSHHAVQLALASTEYTESDYIREYARFKEVWKK</sequence>
<dbReference type="Proteomes" id="UP000480178">
    <property type="component" value="Chromosome"/>
</dbReference>
<accession>A0A6C0GDR2</accession>
<organism evidence="2 3">
    <name type="scientific">Rhodocytophaga rosea</name>
    <dbReference type="NCBI Taxonomy" id="2704465"/>
    <lineage>
        <taxon>Bacteria</taxon>
        <taxon>Pseudomonadati</taxon>
        <taxon>Bacteroidota</taxon>
        <taxon>Cytophagia</taxon>
        <taxon>Cytophagales</taxon>
        <taxon>Rhodocytophagaceae</taxon>
        <taxon>Rhodocytophaga</taxon>
    </lineage>
</organism>
<dbReference type="SUPFAM" id="SSF51182">
    <property type="entry name" value="RmlC-like cupins"/>
    <property type="match status" value="1"/>
</dbReference>
<feature type="domain" description="Sugar 3,4-ketoisomerase QdtA cupin" evidence="1">
    <location>
        <begin position="6"/>
        <end position="131"/>
    </location>
</feature>
<name>A0A6C0GDR2_9BACT</name>
<keyword evidence="3" id="KW-1185">Reference proteome</keyword>